<reference evidence="2" key="1">
    <citation type="submission" date="2022-02" db="EMBL/GenBank/DDBJ databases">
        <title>Coral-associated bacteria.</title>
        <authorList>
            <person name="Tang K."/>
            <person name="Wang X."/>
        </authorList>
    </citation>
    <scope>NUCLEOTIDE SEQUENCE</scope>
    <source>
        <strain evidence="2">SCSIO 43006</strain>
    </source>
</reference>
<dbReference type="Pfam" id="PF08867">
    <property type="entry name" value="FRG"/>
    <property type="match status" value="1"/>
</dbReference>
<accession>A0ABY4V8D2</accession>
<evidence type="ECO:0000259" key="1">
    <source>
        <dbReference type="SMART" id="SM00901"/>
    </source>
</evidence>
<dbReference type="InterPro" id="IPR014966">
    <property type="entry name" value="FRG-dom"/>
</dbReference>
<name>A0ABY4V8D2_9GAMM</name>
<feature type="domain" description="FRG" evidence="1">
    <location>
        <begin position="21"/>
        <end position="115"/>
    </location>
</feature>
<keyword evidence="3" id="KW-1185">Reference proteome</keyword>
<proteinExistence type="predicted"/>
<dbReference type="RefSeq" id="WP_252082795.1">
    <property type="nucleotide sequence ID" value="NZ_CP092418.1"/>
</dbReference>
<dbReference type="Proteomes" id="UP001055658">
    <property type="component" value="Chromosome"/>
</dbReference>
<evidence type="ECO:0000313" key="3">
    <source>
        <dbReference type="Proteomes" id="UP001055658"/>
    </source>
</evidence>
<protein>
    <submittedName>
        <fullName evidence="2">FRG domain-containing protein</fullName>
    </submittedName>
</protein>
<dbReference type="EMBL" id="CP092418">
    <property type="protein sequence ID" value="USD20442.1"/>
    <property type="molecule type" value="Genomic_DNA"/>
</dbReference>
<evidence type="ECO:0000313" key="2">
    <source>
        <dbReference type="EMBL" id="USD20442.1"/>
    </source>
</evidence>
<gene>
    <name evidence="2" type="ORF">MJO52_15360</name>
</gene>
<dbReference type="SMART" id="SM00901">
    <property type="entry name" value="FRG"/>
    <property type="match status" value="1"/>
</dbReference>
<sequence>MNEIRINNFQELHEALERYRKDNRWMFRGHGNADWKLLPKAGRAPFDKTDDERMFRAWQRRSVEFLSPRPGNEWEWLAIAQHHGLATRLLDWTYQPLVAAFFATTSQDNCDAHIYCFKADQIYEKTDGSPFEADTLAKYKPHTVASRIVRQGGLFTLHPDPATPLDKSKSKKDTLELIVIDQEYRKLLPFELSHYGINHSSIFPDLDGLSNHINWFTSNNEYWITKEPGSDGI</sequence>
<organism evidence="2 3">
    <name type="scientific">Microbulbifer variabilis</name>
    <dbReference type="NCBI Taxonomy" id="266805"/>
    <lineage>
        <taxon>Bacteria</taxon>
        <taxon>Pseudomonadati</taxon>
        <taxon>Pseudomonadota</taxon>
        <taxon>Gammaproteobacteria</taxon>
        <taxon>Cellvibrionales</taxon>
        <taxon>Microbulbiferaceae</taxon>
        <taxon>Microbulbifer</taxon>
    </lineage>
</organism>